<organism evidence="10 11">
    <name type="scientific">Priapulus caudatus</name>
    <name type="common">Priapulid worm</name>
    <dbReference type="NCBI Taxonomy" id="37621"/>
    <lineage>
        <taxon>Eukaryota</taxon>
        <taxon>Metazoa</taxon>
        <taxon>Ecdysozoa</taxon>
        <taxon>Scalidophora</taxon>
        <taxon>Priapulida</taxon>
        <taxon>Priapulimorpha</taxon>
        <taxon>Priapulimorphida</taxon>
        <taxon>Priapulidae</taxon>
        <taxon>Priapulus</taxon>
    </lineage>
</organism>
<accession>A0ABM1DSP0</accession>
<protein>
    <recommendedName>
        <fullName evidence="3">L-aminoadipate-semialdehyde dehydrogenase-phosphopantetheinyl transferase</fullName>
        <ecNumber evidence="2">2.7.8.7</ecNumber>
    </recommendedName>
    <alternativeName>
        <fullName evidence="5">4'-phosphopantetheinyl transferase</fullName>
    </alternativeName>
    <alternativeName>
        <fullName evidence="6">Alpha-aminoadipic semialdehyde dehydrogenase-phosphopantetheinyl transferase</fullName>
    </alternativeName>
</protein>
<evidence type="ECO:0000256" key="6">
    <source>
        <dbReference type="ARBA" id="ARBA00033443"/>
    </source>
</evidence>
<dbReference type="Proteomes" id="UP000695022">
    <property type="component" value="Unplaced"/>
</dbReference>
<keyword evidence="10" id="KW-1185">Reference proteome</keyword>
<dbReference type="InterPro" id="IPR050559">
    <property type="entry name" value="P-Pant_transferase_sf"/>
</dbReference>
<dbReference type="Gene3D" id="3.90.470.20">
    <property type="entry name" value="4'-phosphopantetheinyl transferase domain"/>
    <property type="match status" value="1"/>
</dbReference>
<dbReference type="InterPro" id="IPR037143">
    <property type="entry name" value="4-PPantetheinyl_Trfase_dom_sf"/>
</dbReference>
<evidence type="ECO:0000313" key="10">
    <source>
        <dbReference type="Proteomes" id="UP000695022"/>
    </source>
</evidence>
<dbReference type="EC" id="2.7.8.7" evidence="2"/>
<evidence type="ECO:0000256" key="7">
    <source>
        <dbReference type="ARBA" id="ARBA00048641"/>
    </source>
</evidence>
<gene>
    <name evidence="11" type="primary">LOC106805761</name>
</gene>
<feature type="domain" description="4'-phosphopantetheinyl transferase" evidence="9">
    <location>
        <begin position="1"/>
        <end position="84"/>
    </location>
</feature>
<proteinExistence type="inferred from homology"/>
<dbReference type="PANTHER" id="PTHR12215:SF10">
    <property type="entry name" value="L-AMINOADIPATE-SEMIALDEHYDE DEHYDROGENASE-PHOSPHOPANTETHEINYL TRANSFERASE"/>
    <property type="match status" value="1"/>
</dbReference>
<evidence type="ECO:0000313" key="11">
    <source>
        <dbReference type="RefSeq" id="XP_014662961.1"/>
    </source>
</evidence>
<dbReference type="InterPro" id="IPR008278">
    <property type="entry name" value="4-PPantetheinyl_Trfase_dom"/>
</dbReference>
<evidence type="ECO:0000256" key="1">
    <source>
        <dbReference type="ARBA" id="ARBA00006195"/>
    </source>
</evidence>
<dbReference type="SUPFAM" id="SSF56214">
    <property type="entry name" value="4'-phosphopantetheinyl transferase"/>
    <property type="match status" value="1"/>
</dbReference>
<evidence type="ECO:0000259" key="9">
    <source>
        <dbReference type="Pfam" id="PF01648"/>
    </source>
</evidence>
<name>A0ABM1DSP0_PRICU</name>
<evidence type="ECO:0000256" key="3">
    <source>
        <dbReference type="ARBA" id="ARBA00016301"/>
    </source>
</evidence>
<dbReference type="RefSeq" id="XP_014662961.1">
    <property type="nucleotide sequence ID" value="XM_014807475.1"/>
</dbReference>
<dbReference type="GeneID" id="106805761"/>
<evidence type="ECO:0000256" key="8">
    <source>
        <dbReference type="ARBA" id="ARBA00048794"/>
    </source>
</evidence>
<comment type="similarity">
    <text evidence="1">Belongs to the P-Pant transferase superfamily. AcpS family.</text>
</comment>
<evidence type="ECO:0000256" key="4">
    <source>
        <dbReference type="ARBA" id="ARBA00022679"/>
    </source>
</evidence>
<sequence length="137" mass="16304">MRRQYTDHEWVTILKNPDEQEQLCAFYRLWCLKESYIKAVGIGIGFELKRMEFHIYSPEVPIGQVISDTRLYVDGMIQNRWQFQETRLDDLHYVAVAVEHSSMRTEDMTEFTMPNFKHLGFSHLVDTAESLLESIRR</sequence>
<comment type="catalytic activity">
    <reaction evidence="8">
        <text>apo-[ACP] + acetyl-CoA = acetyl-[ACP] + adenosine 3',5'-bisphosphate + H(+)</text>
        <dbReference type="Rhea" id="RHEA:46564"/>
        <dbReference type="Rhea" id="RHEA-COMP:9621"/>
        <dbReference type="Rhea" id="RHEA-COMP:9690"/>
        <dbReference type="ChEBI" id="CHEBI:15378"/>
        <dbReference type="ChEBI" id="CHEBI:29999"/>
        <dbReference type="ChEBI" id="CHEBI:57288"/>
        <dbReference type="ChEBI" id="CHEBI:58343"/>
        <dbReference type="ChEBI" id="CHEBI:78446"/>
    </reaction>
    <physiologicalReaction direction="left-to-right" evidence="8">
        <dbReference type="Rhea" id="RHEA:46565"/>
    </physiologicalReaction>
</comment>
<evidence type="ECO:0000256" key="5">
    <source>
        <dbReference type="ARBA" id="ARBA00030484"/>
    </source>
</evidence>
<dbReference type="PANTHER" id="PTHR12215">
    <property type="entry name" value="PHOSPHOPANTETHEINE TRANSFERASE"/>
    <property type="match status" value="1"/>
</dbReference>
<comment type="catalytic activity">
    <reaction evidence="7">
        <text>apo-[ACP] + CoA = holo-[ACP] + adenosine 3',5'-bisphosphate + H(+)</text>
        <dbReference type="Rhea" id="RHEA:12068"/>
        <dbReference type="Rhea" id="RHEA-COMP:9685"/>
        <dbReference type="Rhea" id="RHEA-COMP:9690"/>
        <dbReference type="ChEBI" id="CHEBI:15378"/>
        <dbReference type="ChEBI" id="CHEBI:29999"/>
        <dbReference type="ChEBI" id="CHEBI:57287"/>
        <dbReference type="ChEBI" id="CHEBI:58343"/>
        <dbReference type="ChEBI" id="CHEBI:64479"/>
        <dbReference type="EC" id="2.7.8.7"/>
    </reaction>
    <physiologicalReaction direction="left-to-right" evidence="7">
        <dbReference type="Rhea" id="RHEA:12069"/>
    </physiologicalReaction>
</comment>
<evidence type="ECO:0000256" key="2">
    <source>
        <dbReference type="ARBA" id="ARBA00013172"/>
    </source>
</evidence>
<reference evidence="11" key="1">
    <citation type="submission" date="2025-08" db="UniProtKB">
        <authorList>
            <consortium name="RefSeq"/>
        </authorList>
    </citation>
    <scope>IDENTIFICATION</scope>
</reference>
<dbReference type="Pfam" id="PF01648">
    <property type="entry name" value="ACPS"/>
    <property type="match status" value="1"/>
</dbReference>
<keyword evidence="4" id="KW-0808">Transferase</keyword>